<accession>A0A4U0QQT4</accession>
<dbReference type="Proteomes" id="UP000306223">
    <property type="component" value="Unassembled WGS sequence"/>
</dbReference>
<gene>
    <name evidence="1" type="ORF">FA740_10555</name>
</gene>
<dbReference type="OrthoDB" id="4169204at2"/>
<proteinExistence type="predicted"/>
<name>A0A4U0QQT4_9RHOB</name>
<organism evidence="1 2">
    <name type="scientific">Paracoccus hibiscisoli</name>
    <dbReference type="NCBI Taxonomy" id="2023261"/>
    <lineage>
        <taxon>Bacteria</taxon>
        <taxon>Pseudomonadati</taxon>
        <taxon>Pseudomonadota</taxon>
        <taxon>Alphaproteobacteria</taxon>
        <taxon>Rhodobacterales</taxon>
        <taxon>Paracoccaceae</taxon>
        <taxon>Paracoccus</taxon>
    </lineage>
</organism>
<dbReference type="EMBL" id="SUNH01000013">
    <property type="protein sequence ID" value="TJZ84265.1"/>
    <property type="molecule type" value="Genomic_DNA"/>
</dbReference>
<dbReference type="AlphaFoldDB" id="A0A4U0QQT4"/>
<dbReference type="RefSeq" id="WP_136856734.1">
    <property type="nucleotide sequence ID" value="NZ_SUNH01000013.1"/>
</dbReference>
<keyword evidence="2" id="KW-1185">Reference proteome</keyword>
<sequence length="64" mass="7114">MVAAVAPDDILTGLAERSFASTRPDAARPYVLAYPLMLRRAMAPDPDFPALWDQLIDRRRLAMG</sequence>
<evidence type="ECO:0000313" key="2">
    <source>
        <dbReference type="Proteomes" id="UP000306223"/>
    </source>
</evidence>
<reference evidence="1 2" key="1">
    <citation type="submission" date="2019-04" db="EMBL/GenBank/DDBJ databases">
        <authorList>
            <person name="Li J."/>
        </authorList>
    </citation>
    <scope>NUCLEOTIDE SEQUENCE [LARGE SCALE GENOMIC DNA]</scope>
    <source>
        <strain evidence="1 2">CCTCC AB2016182</strain>
    </source>
</reference>
<evidence type="ECO:0000313" key="1">
    <source>
        <dbReference type="EMBL" id="TJZ84265.1"/>
    </source>
</evidence>
<protein>
    <submittedName>
        <fullName evidence="1">Uncharacterized protein</fullName>
    </submittedName>
</protein>
<comment type="caution">
    <text evidence="1">The sequence shown here is derived from an EMBL/GenBank/DDBJ whole genome shotgun (WGS) entry which is preliminary data.</text>
</comment>